<evidence type="ECO:0000256" key="1">
    <source>
        <dbReference type="ARBA" id="ARBA00004922"/>
    </source>
</evidence>
<reference evidence="5" key="1">
    <citation type="journal article" date="2019" name="Int. J. Syst. Evol. Microbiol.">
        <title>The Global Catalogue of Microorganisms (GCM) 10K type strain sequencing project: providing services to taxonomists for standard genome sequencing and annotation.</title>
        <authorList>
            <consortium name="The Broad Institute Genomics Platform"/>
            <consortium name="The Broad Institute Genome Sequencing Center for Infectious Disease"/>
            <person name="Wu L."/>
            <person name="Ma J."/>
        </authorList>
    </citation>
    <scope>NUCLEOTIDE SEQUENCE [LARGE SCALE GENOMIC DNA]</scope>
    <source>
        <strain evidence="5">KCTC 62164</strain>
    </source>
</reference>
<evidence type="ECO:0000313" key="4">
    <source>
        <dbReference type="EMBL" id="MFC3051706.1"/>
    </source>
</evidence>
<comment type="caution">
    <text evidence="4">The sequence shown here is derived from an EMBL/GenBank/DDBJ whole genome shotgun (WGS) entry which is preliminary data.</text>
</comment>
<dbReference type="SUPFAM" id="SSF53756">
    <property type="entry name" value="UDP-Glycosyltransferase/glycogen phosphorylase"/>
    <property type="match status" value="1"/>
</dbReference>
<protein>
    <recommendedName>
        <fullName evidence="6">HMW1C N-terminal domain-containing protein</fullName>
    </recommendedName>
</protein>
<dbReference type="PANTHER" id="PTHR44835:SF1">
    <property type="entry name" value="PROTEIN O-GLCNAC TRANSFERASE"/>
    <property type="match status" value="1"/>
</dbReference>
<evidence type="ECO:0000313" key="5">
    <source>
        <dbReference type="Proteomes" id="UP001595444"/>
    </source>
</evidence>
<keyword evidence="3" id="KW-0808">Transferase</keyword>
<organism evidence="4 5">
    <name type="scientific">Kordiimonas pumila</name>
    <dbReference type="NCBI Taxonomy" id="2161677"/>
    <lineage>
        <taxon>Bacteria</taxon>
        <taxon>Pseudomonadati</taxon>
        <taxon>Pseudomonadota</taxon>
        <taxon>Alphaproteobacteria</taxon>
        <taxon>Kordiimonadales</taxon>
        <taxon>Kordiimonadaceae</taxon>
        <taxon>Kordiimonas</taxon>
    </lineage>
</organism>
<evidence type="ECO:0000256" key="2">
    <source>
        <dbReference type="ARBA" id="ARBA00022676"/>
    </source>
</evidence>
<gene>
    <name evidence="4" type="ORF">ACFOKA_07310</name>
</gene>
<comment type="pathway">
    <text evidence="1">Protein modification; protein glycosylation.</text>
</comment>
<evidence type="ECO:0008006" key="6">
    <source>
        <dbReference type="Google" id="ProtNLM"/>
    </source>
</evidence>
<dbReference type="EMBL" id="JBHRSL010000004">
    <property type="protein sequence ID" value="MFC3051706.1"/>
    <property type="molecule type" value="Genomic_DNA"/>
</dbReference>
<accession>A0ABV7D3G4</accession>
<dbReference type="PANTHER" id="PTHR44835">
    <property type="entry name" value="UDP-N-ACETYLGLUCOSAMINE--PEPTIDE N-ACETYLGLUCOSAMINYLTRANSFERASE SPINDLY-RELATED"/>
    <property type="match status" value="1"/>
</dbReference>
<keyword evidence="5" id="KW-1185">Reference proteome</keyword>
<dbReference type="Gene3D" id="3.40.50.11380">
    <property type="match status" value="1"/>
</dbReference>
<dbReference type="InterPro" id="IPR051939">
    <property type="entry name" value="Glycosyltr_41/O-GlcNAc_trsf"/>
</dbReference>
<proteinExistence type="predicted"/>
<dbReference type="Proteomes" id="UP001595444">
    <property type="component" value="Unassembled WGS sequence"/>
</dbReference>
<sequence>MSADKKKQPLSELIDQFDQSVLAKNYTLAHDLFSKLLLRIEGGKDAFGDTLRGLTPQSETEATILASAITNWLCDKEYRVTRQSYFLFTRYKRAISQVFEVSGFRGTAHFIKRMGTSNPDGTVTLQAHAIPKLFCGLSVNAVTDQLMDLLFRQSPEMSWPVAAAFLSEQVVWHPQAEKARSRIFDNAALWNDIPVSDNIIQNLGPTYMGCSYAEAQNKHDIKKPMNAMVRRWLKAHDITDVDFSDTERRAVKRKPTLVIMAELYDSVHAMHRCYGPAIRALKDRFKLVYMSLGGTCDPAIEYMFDKIDSTPFVTANPKPYFDKVKSYRPDVIYYPSVGMRGMSILGSNLRLAPIQVMTYGHPATTHSDKIDYSMIVEGLIGSENTIADTILHWYAAQRYELRPDTKFPPVQIRPKPAVVRIAVPAWSRKITPRFLAVCQAIQEKSKRPVEFIFFPNGIGPLFQSFKRRVESMLNAKVLPRTNYNDYLKSLSACDIFLSSFPFGATNGILDAGPLGLPIVNLVGDEMHAMNDSEMVSHLKQPEWLSARSVKAYVQAVLKLIEDDATRVAISKANAAFDYDKGMMIEPGGTCESFGLAVEAAYRHHEKIQAAGTKSWSCATLREMMEAGT</sequence>
<name>A0ABV7D3G4_9PROT</name>
<evidence type="ECO:0000256" key="3">
    <source>
        <dbReference type="ARBA" id="ARBA00022679"/>
    </source>
</evidence>
<dbReference type="Gene3D" id="3.40.50.2000">
    <property type="entry name" value="Glycogen Phosphorylase B"/>
    <property type="match status" value="1"/>
</dbReference>
<dbReference type="RefSeq" id="WP_194215178.1">
    <property type="nucleotide sequence ID" value="NZ_CP061205.1"/>
</dbReference>
<keyword evidence="2" id="KW-0328">Glycosyltransferase</keyword>